<sequence length="186" mass="21525">MENINDTGVSLSVSVQSIDEPTSPNNDTYNFLQFEDLYKNGDFIKAKARFSTDLLISIKNEEPDDFYESYTLSTYNKYYADYGIASGEWLNDLLTQNLNNVAIVCGILKILSFVEFSKLQSFARTMLMICIFQYEKHPDVEIAEQIIKCIEKWNDKAFINTLQKMNCEIGFIDLYKDLVLEQLQLL</sequence>
<dbReference type="RefSeq" id="WP_121199220.1">
    <property type="nucleotide sequence ID" value="NZ_RBKU01000001.1"/>
</dbReference>
<evidence type="ECO:0000313" key="1">
    <source>
        <dbReference type="EMBL" id="RKR83759.1"/>
    </source>
</evidence>
<keyword evidence="2" id="KW-1185">Reference proteome</keyword>
<dbReference type="AlphaFoldDB" id="A0A495J6W6"/>
<reference evidence="1 2" key="1">
    <citation type="submission" date="2018-10" db="EMBL/GenBank/DDBJ databases">
        <title>Genomic Encyclopedia of Archaeal and Bacterial Type Strains, Phase II (KMG-II): from individual species to whole genera.</title>
        <authorList>
            <person name="Goeker M."/>
        </authorList>
    </citation>
    <scope>NUCLEOTIDE SEQUENCE [LARGE SCALE GENOMIC DNA]</scope>
    <source>
        <strain evidence="1 2">DSM 18602</strain>
    </source>
</reference>
<dbReference type="Proteomes" id="UP000268007">
    <property type="component" value="Unassembled WGS sequence"/>
</dbReference>
<proteinExistence type="predicted"/>
<protein>
    <submittedName>
        <fullName evidence="1">Uncharacterized protein</fullName>
    </submittedName>
</protein>
<organism evidence="1 2">
    <name type="scientific">Mucilaginibacter gracilis</name>
    <dbReference type="NCBI Taxonomy" id="423350"/>
    <lineage>
        <taxon>Bacteria</taxon>
        <taxon>Pseudomonadati</taxon>
        <taxon>Bacteroidota</taxon>
        <taxon>Sphingobacteriia</taxon>
        <taxon>Sphingobacteriales</taxon>
        <taxon>Sphingobacteriaceae</taxon>
        <taxon>Mucilaginibacter</taxon>
    </lineage>
</organism>
<gene>
    <name evidence="1" type="ORF">BDD43_3973</name>
</gene>
<dbReference type="EMBL" id="RBKU01000001">
    <property type="protein sequence ID" value="RKR83759.1"/>
    <property type="molecule type" value="Genomic_DNA"/>
</dbReference>
<accession>A0A495J6W6</accession>
<comment type="caution">
    <text evidence="1">The sequence shown here is derived from an EMBL/GenBank/DDBJ whole genome shotgun (WGS) entry which is preliminary data.</text>
</comment>
<name>A0A495J6W6_9SPHI</name>
<evidence type="ECO:0000313" key="2">
    <source>
        <dbReference type="Proteomes" id="UP000268007"/>
    </source>
</evidence>